<dbReference type="RefSeq" id="WP_405286283.1">
    <property type="nucleotide sequence ID" value="NZ_JBBHLI010000001.1"/>
</dbReference>
<dbReference type="Gene3D" id="3.40.50.720">
    <property type="entry name" value="NAD(P)-binding Rossmann-like Domain"/>
    <property type="match status" value="1"/>
</dbReference>
<gene>
    <name evidence="2" type="ORF">WI372_03275</name>
</gene>
<dbReference type="EMBL" id="JBBHLI010000001">
    <property type="protein sequence ID" value="MEK9500005.1"/>
    <property type="molecule type" value="Genomic_DNA"/>
</dbReference>
<protein>
    <submittedName>
        <fullName evidence="2">CoA-binding protein</fullName>
    </submittedName>
</protein>
<comment type="caution">
    <text evidence="2">The sequence shown here is derived from an EMBL/GenBank/DDBJ whole genome shotgun (WGS) entry which is preliminary data.</text>
</comment>
<keyword evidence="3" id="KW-1185">Reference proteome</keyword>
<feature type="domain" description="CoA-binding" evidence="1">
    <location>
        <begin position="43"/>
        <end position="137"/>
    </location>
</feature>
<proteinExistence type="predicted"/>
<dbReference type="PANTHER" id="PTHR33303:SF2">
    <property type="entry name" value="COA-BINDING DOMAIN-CONTAINING PROTEIN"/>
    <property type="match status" value="1"/>
</dbReference>
<dbReference type="InterPro" id="IPR003781">
    <property type="entry name" value="CoA-bd"/>
</dbReference>
<reference evidence="2 3" key="1">
    <citation type="submission" date="2024-02" db="EMBL/GenBank/DDBJ databases">
        <title>A novel Gemmatimonadota bacterium.</title>
        <authorList>
            <person name="Du Z.-J."/>
            <person name="Ye Y.-Q."/>
        </authorList>
    </citation>
    <scope>NUCLEOTIDE SEQUENCE [LARGE SCALE GENOMIC DNA]</scope>
    <source>
        <strain evidence="2 3">DH-20</strain>
    </source>
</reference>
<evidence type="ECO:0000313" key="2">
    <source>
        <dbReference type="EMBL" id="MEK9500005.1"/>
    </source>
</evidence>
<dbReference type="Pfam" id="PF13380">
    <property type="entry name" value="CoA_binding_2"/>
    <property type="match status" value="1"/>
</dbReference>
<dbReference type="InterPro" id="IPR036291">
    <property type="entry name" value="NAD(P)-bd_dom_sf"/>
</dbReference>
<evidence type="ECO:0000259" key="1">
    <source>
        <dbReference type="SMART" id="SM00881"/>
    </source>
</evidence>
<sequence length="180" mass="19885">MPDNLPENQVPDLDEPWDRGELEAVLATSSDPHNPDPDTIYRIVRETLRFAVVGMSRDLSKPARRIPSYLAAKGGEVIPINPNAERILGQVARDSLDEVAVPVDMVLVFRPSEEAGEVIRSAMVRPEGPVIWLQDGIRADEAAAEARALGRTVVQDLCIYEVHRAFGDTLRRAQERSPGI</sequence>
<dbReference type="SUPFAM" id="SSF51735">
    <property type="entry name" value="NAD(P)-binding Rossmann-fold domains"/>
    <property type="match status" value="1"/>
</dbReference>
<organism evidence="2 3">
    <name type="scientific">Gaopeijia maritima</name>
    <dbReference type="NCBI Taxonomy" id="3119007"/>
    <lineage>
        <taxon>Bacteria</taxon>
        <taxon>Pseudomonadati</taxon>
        <taxon>Gemmatimonadota</taxon>
        <taxon>Longimicrobiia</taxon>
        <taxon>Gaopeijiales</taxon>
        <taxon>Gaopeijiaceae</taxon>
        <taxon>Gaopeijia</taxon>
    </lineage>
</organism>
<name>A0ABU9E7S2_9BACT</name>
<evidence type="ECO:0000313" key="3">
    <source>
        <dbReference type="Proteomes" id="UP001484239"/>
    </source>
</evidence>
<dbReference type="SMART" id="SM00881">
    <property type="entry name" value="CoA_binding"/>
    <property type="match status" value="1"/>
</dbReference>
<accession>A0ABU9E7S2</accession>
<dbReference type="Proteomes" id="UP001484239">
    <property type="component" value="Unassembled WGS sequence"/>
</dbReference>
<dbReference type="PANTHER" id="PTHR33303">
    <property type="entry name" value="CYTOPLASMIC PROTEIN-RELATED"/>
    <property type="match status" value="1"/>
</dbReference>